<accession>A0A1I6GN42</accession>
<evidence type="ECO:0000313" key="4">
    <source>
        <dbReference type="EMBL" id="SFR43588.1"/>
    </source>
</evidence>
<reference evidence="5" key="1">
    <citation type="submission" date="2016-10" db="EMBL/GenBank/DDBJ databases">
        <authorList>
            <person name="Varghese N."/>
            <person name="Submissions S."/>
        </authorList>
    </citation>
    <scope>NUCLEOTIDE SEQUENCE [LARGE SCALE GENOMIC DNA]</scope>
    <source>
        <strain evidence="5">CGMCC 1.7285</strain>
    </source>
</reference>
<sequence>MASQLQNRIVGSVILIALAVIILPELFDGKPQQQRESFETIPLQPDVEVAEVPAQKVPEQEKLPASLEQVETLELDADDAPPIKTAQQRTPEAPSNAELQQPGWIIQLGVFRNQASVDRLVKELRAAGYPAYREVVQTADGPRNKLLVGPGLVKEELEADLPKLRELTDLRGRVFRYEP</sequence>
<dbReference type="Pfam" id="PF05036">
    <property type="entry name" value="SPOR"/>
    <property type="match status" value="1"/>
</dbReference>
<name>A0A1I6GN42_9GAMM</name>
<dbReference type="GO" id="GO:0030428">
    <property type="term" value="C:cell septum"/>
    <property type="evidence" value="ECO:0007669"/>
    <property type="project" value="TreeGrafter"/>
</dbReference>
<keyword evidence="2" id="KW-1133">Transmembrane helix</keyword>
<gene>
    <name evidence="4" type="ORF">SAMN04488070_0979</name>
</gene>
<dbReference type="PANTHER" id="PTHR38687:SF1">
    <property type="entry name" value="CELL DIVISION PROTEIN DEDD"/>
    <property type="match status" value="1"/>
</dbReference>
<dbReference type="GO" id="GO:0032153">
    <property type="term" value="C:cell division site"/>
    <property type="evidence" value="ECO:0007669"/>
    <property type="project" value="TreeGrafter"/>
</dbReference>
<dbReference type="SUPFAM" id="SSF110997">
    <property type="entry name" value="Sporulation related repeat"/>
    <property type="match status" value="1"/>
</dbReference>
<dbReference type="AlphaFoldDB" id="A0A1I6GN42"/>
<keyword evidence="5" id="KW-1185">Reference proteome</keyword>
<dbReference type="PANTHER" id="PTHR38687">
    <property type="entry name" value="CELL DIVISION PROTEIN DEDD-RELATED"/>
    <property type="match status" value="1"/>
</dbReference>
<dbReference type="Gene3D" id="3.30.70.1070">
    <property type="entry name" value="Sporulation related repeat"/>
    <property type="match status" value="1"/>
</dbReference>
<dbReference type="PROSITE" id="PS51724">
    <property type="entry name" value="SPOR"/>
    <property type="match status" value="1"/>
</dbReference>
<feature type="region of interest" description="Disordered" evidence="1">
    <location>
        <begin position="70"/>
        <end position="98"/>
    </location>
</feature>
<dbReference type="Proteomes" id="UP000199424">
    <property type="component" value="Unassembled WGS sequence"/>
</dbReference>
<evidence type="ECO:0000256" key="1">
    <source>
        <dbReference type="SAM" id="MobiDB-lite"/>
    </source>
</evidence>
<dbReference type="InterPro" id="IPR036680">
    <property type="entry name" value="SPOR-like_sf"/>
</dbReference>
<evidence type="ECO:0000259" key="3">
    <source>
        <dbReference type="PROSITE" id="PS51724"/>
    </source>
</evidence>
<protein>
    <submittedName>
        <fullName evidence="4">DedD protein</fullName>
    </submittedName>
</protein>
<dbReference type="EMBL" id="FOYU01000001">
    <property type="protein sequence ID" value="SFR43588.1"/>
    <property type="molecule type" value="Genomic_DNA"/>
</dbReference>
<dbReference type="InterPro" id="IPR052521">
    <property type="entry name" value="Cell_div_SPOR-domain"/>
</dbReference>
<feature type="domain" description="SPOR" evidence="3">
    <location>
        <begin position="98"/>
        <end position="177"/>
    </location>
</feature>
<dbReference type="RefSeq" id="WP_092855863.1">
    <property type="nucleotide sequence ID" value="NZ_FOYU01000001.1"/>
</dbReference>
<evidence type="ECO:0000313" key="5">
    <source>
        <dbReference type="Proteomes" id="UP000199424"/>
    </source>
</evidence>
<proteinExistence type="predicted"/>
<evidence type="ECO:0000256" key="2">
    <source>
        <dbReference type="SAM" id="Phobius"/>
    </source>
</evidence>
<organism evidence="4 5">
    <name type="scientific">Pseudidiomarina maritima</name>
    <dbReference type="NCBI Taxonomy" id="519453"/>
    <lineage>
        <taxon>Bacteria</taxon>
        <taxon>Pseudomonadati</taxon>
        <taxon>Pseudomonadota</taxon>
        <taxon>Gammaproteobacteria</taxon>
        <taxon>Alteromonadales</taxon>
        <taxon>Idiomarinaceae</taxon>
        <taxon>Pseudidiomarina</taxon>
    </lineage>
</organism>
<dbReference type="GO" id="GO:0042834">
    <property type="term" value="F:peptidoglycan binding"/>
    <property type="evidence" value="ECO:0007669"/>
    <property type="project" value="InterPro"/>
</dbReference>
<dbReference type="GO" id="GO:0032506">
    <property type="term" value="P:cytokinetic process"/>
    <property type="evidence" value="ECO:0007669"/>
    <property type="project" value="TreeGrafter"/>
</dbReference>
<keyword evidence="2" id="KW-0812">Transmembrane</keyword>
<dbReference type="InterPro" id="IPR007730">
    <property type="entry name" value="SPOR-like_dom"/>
</dbReference>
<keyword evidence="2" id="KW-0472">Membrane</keyword>
<feature type="transmembrane region" description="Helical" evidence="2">
    <location>
        <begin position="9"/>
        <end position="27"/>
    </location>
</feature>